<evidence type="ECO:0000313" key="1">
    <source>
        <dbReference type="EMBL" id="OGK03348.1"/>
    </source>
</evidence>
<dbReference type="Proteomes" id="UP000179243">
    <property type="component" value="Unassembled WGS sequence"/>
</dbReference>
<organism evidence="1 2">
    <name type="scientific">Candidatus Raymondbacteria bacterium RIFOXYD12_FULL_49_13</name>
    <dbReference type="NCBI Taxonomy" id="1817890"/>
    <lineage>
        <taxon>Bacteria</taxon>
        <taxon>Raymondiibacteriota</taxon>
    </lineage>
</organism>
<accession>A0A1F7F9S8</accession>
<comment type="caution">
    <text evidence="1">The sequence shown here is derived from an EMBL/GenBank/DDBJ whole genome shotgun (WGS) entry which is preliminary data.</text>
</comment>
<gene>
    <name evidence="1" type="ORF">A2519_15370</name>
</gene>
<sequence length="68" mass="7674">MKLVVRYNTAKSSYEILKAGCSGSADTLFFSISHDELERKPDPQEYLGSLINKAVRALVFENGTDYRE</sequence>
<proteinExistence type="predicted"/>
<reference evidence="1 2" key="1">
    <citation type="journal article" date="2016" name="Nat. Commun.">
        <title>Thousands of microbial genomes shed light on interconnected biogeochemical processes in an aquifer system.</title>
        <authorList>
            <person name="Anantharaman K."/>
            <person name="Brown C.T."/>
            <person name="Hug L.A."/>
            <person name="Sharon I."/>
            <person name="Castelle C.J."/>
            <person name="Probst A.J."/>
            <person name="Thomas B.C."/>
            <person name="Singh A."/>
            <person name="Wilkins M.J."/>
            <person name="Karaoz U."/>
            <person name="Brodie E.L."/>
            <person name="Williams K.H."/>
            <person name="Hubbard S.S."/>
            <person name="Banfield J.F."/>
        </authorList>
    </citation>
    <scope>NUCLEOTIDE SEQUENCE [LARGE SCALE GENOMIC DNA]</scope>
</reference>
<evidence type="ECO:0000313" key="2">
    <source>
        <dbReference type="Proteomes" id="UP000179243"/>
    </source>
</evidence>
<dbReference type="AlphaFoldDB" id="A0A1F7F9S8"/>
<protein>
    <submittedName>
        <fullName evidence="1">Uncharacterized protein</fullName>
    </submittedName>
</protein>
<name>A0A1F7F9S8_UNCRA</name>
<dbReference type="EMBL" id="MFYX01000091">
    <property type="protein sequence ID" value="OGK03348.1"/>
    <property type="molecule type" value="Genomic_DNA"/>
</dbReference>